<evidence type="ECO:0000256" key="1">
    <source>
        <dbReference type="SAM" id="Phobius"/>
    </source>
</evidence>
<protein>
    <submittedName>
        <fullName evidence="2">Uncharacterized protein</fullName>
    </submittedName>
</protein>
<evidence type="ECO:0000313" key="3">
    <source>
        <dbReference type="Proteomes" id="UP000019376"/>
    </source>
</evidence>
<dbReference type="PhylomeDB" id="S8B0I6"/>
<dbReference type="Pfam" id="PF12716">
    <property type="entry name" value="Apq12"/>
    <property type="match status" value="1"/>
</dbReference>
<keyword evidence="1" id="KW-1133">Transmembrane helix</keyword>
<dbReference type="InterPro" id="IPR024316">
    <property type="entry name" value="APQ12"/>
</dbReference>
<keyword evidence="1" id="KW-0812">Transmembrane</keyword>
<dbReference type="eggNOG" id="ENOG502T2BZ">
    <property type="taxonomic scope" value="Eukaryota"/>
</dbReference>
<reference evidence="2 3" key="1">
    <citation type="journal article" date="2013" name="PLoS ONE">
        <title>Genomic and secretomic analyses reveal unique features of the lignocellulolytic enzyme system of Penicillium decumbens.</title>
        <authorList>
            <person name="Liu G."/>
            <person name="Zhang L."/>
            <person name="Wei X."/>
            <person name="Zou G."/>
            <person name="Qin Y."/>
            <person name="Ma L."/>
            <person name="Li J."/>
            <person name="Zheng H."/>
            <person name="Wang S."/>
            <person name="Wang C."/>
            <person name="Xun L."/>
            <person name="Zhao G.-P."/>
            <person name="Zhou Z."/>
            <person name="Qu Y."/>
        </authorList>
    </citation>
    <scope>NUCLEOTIDE SEQUENCE [LARGE SCALE GENOMIC DNA]</scope>
    <source>
        <strain evidence="3">114-2 / CGMCC 5302</strain>
    </source>
</reference>
<evidence type="ECO:0000313" key="2">
    <source>
        <dbReference type="EMBL" id="EPS32268.1"/>
    </source>
</evidence>
<keyword evidence="3" id="KW-1185">Reference proteome</keyword>
<feature type="transmembrane region" description="Helical" evidence="1">
    <location>
        <begin position="96"/>
        <end position="116"/>
    </location>
</feature>
<dbReference type="EMBL" id="KB644414">
    <property type="protein sequence ID" value="EPS32268.1"/>
    <property type="molecule type" value="Genomic_DNA"/>
</dbReference>
<name>S8B0I6_PENO1</name>
<accession>S8B0I6</accession>
<dbReference type="OrthoDB" id="3559694at2759"/>
<dbReference type="AlphaFoldDB" id="S8B0I6"/>
<feature type="transmembrane region" description="Helical" evidence="1">
    <location>
        <begin position="64"/>
        <end position="84"/>
    </location>
</feature>
<sequence>MDHLPEPLQSILTNATYTYLRSSAHSHIATQLSTLRETIIEPYILSPFSQFLAATLGLSAMPDLMTSLMLAGLLVVSLVILDYIRRLVIWWVMWWVRFLVRLVFWGSVVFVGFYVYNFGLEQTVQDAGRLGGFAMGFAEQGTAELNQVQRMGRAGNAWCETIQMSSFIVALTMPSLRIAQASLQ</sequence>
<gene>
    <name evidence="2" type="ORF">PDE_07228</name>
</gene>
<keyword evidence="1" id="KW-0472">Membrane</keyword>
<dbReference type="Proteomes" id="UP000019376">
    <property type="component" value="Unassembled WGS sequence"/>
</dbReference>
<dbReference type="HOGENOM" id="CLU_112520_0_0_1"/>
<organism evidence="2 3">
    <name type="scientific">Penicillium oxalicum (strain 114-2 / CGMCC 5302)</name>
    <name type="common">Penicillium decumbens</name>
    <dbReference type="NCBI Taxonomy" id="933388"/>
    <lineage>
        <taxon>Eukaryota</taxon>
        <taxon>Fungi</taxon>
        <taxon>Dikarya</taxon>
        <taxon>Ascomycota</taxon>
        <taxon>Pezizomycotina</taxon>
        <taxon>Eurotiomycetes</taxon>
        <taxon>Eurotiomycetidae</taxon>
        <taxon>Eurotiales</taxon>
        <taxon>Aspergillaceae</taxon>
        <taxon>Penicillium</taxon>
    </lineage>
</organism>
<proteinExistence type="predicted"/>